<dbReference type="InterPro" id="IPR008930">
    <property type="entry name" value="Terpenoid_cyclase/PrenylTrfase"/>
</dbReference>
<dbReference type="Pfam" id="PF07678">
    <property type="entry name" value="TED_complement"/>
    <property type="match status" value="1"/>
</dbReference>
<dbReference type="InterPro" id="IPR011626">
    <property type="entry name" value="Alpha-macroglobulin_TED"/>
</dbReference>
<keyword evidence="1" id="KW-0732">Signal</keyword>
<dbReference type="Pfam" id="PF00207">
    <property type="entry name" value="A2M"/>
    <property type="match status" value="1"/>
</dbReference>
<protein>
    <recommendedName>
        <fullName evidence="4">Alpha-2-macroglobulin domain-containing protein</fullName>
    </recommendedName>
</protein>
<organism evidence="5">
    <name type="scientific">marine metagenome</name>
    <dbReference type="NCBI Taxonomy" id="408172"/>
    <lineage>
        <taxon>unclassified sequences</taxon>
        <taxon>metagenomes</taxon>
        <taxon>ecological metagenomes</taxon>
    </lineage>
</organism>
<dbReference type="Gene3D" id="2.60.40.10">
    <property type="entry name" value="Immunoglobulins"/>
    <property type="match status" value="1"/>
</dbReference>
<feature type="region of interest" description="Disordered" evidence="3">
    <location>
        <begin position="1"/>
        <end position="23"/>
    </location>
</feature>
<evidence type="ECO:0000259" key="4">
    <source>
        <dbReference type="SMART" id="SM01360"/>
    </source>
</evidence>
<dbReference type="InterPro" id="IPR001599">
    <property type="entry name" value="Macroglobln_a2"/>
</dbReference>
<dbReference type="InterPro" id="IPR047565">
    <property type="entry name" value="Alpha-macroglob_thiol-ester_cl"/>
</dbReference>
<feature type="non-terminal residue" evidence="5">
    <location>
        <position position="1"/>
    </location>
</feature>
<dbReference type="PANTHER" id="PTHR11412:SF136">
    <property type="entry name" value="CD109 ANTIGEN"/>
    <property type="match status" value="1"/>
</dbReference>
<dbReference type="EMBL" id="UINC01060114">
    <property type="protein sequence ID" value="SVB84278.1"/>
    <property type="molecule type" value="Genomic_DNA"/>
</dbReference>
<dbReference type="AlphaFoldDB" id="A0A382HAE0"/>
<proteinExistence type="predicted"/>
<gene>
    <name evidence="5" type="ORF">METZ01_LOCUS237132</name>
</gene>
<dbReference type="Gene3D" id="2.20.130.20">
    <property type="match status" value="1"/>
</dbReference>
<accession>A0A382HAE0</accession>
<sequence>FETTEEGTGALRIEVEGEGGGGGGLKAPTRVRRYFPETLLWKPELITDDQGRAKLEVPLADSITTWRLAMSAVSQAGELGSATTGIRVFQDFFVDIDFPVALTQHDQVSVPVAVYNYLDKPQTVKLEVQEGSWFKLLDDQTKTLEIDAQEVTRVYFTLEAIKPGNHALTLKAFGSELADAVERRVRVEPDGKRFEQVINGRLDENLSKSIEIPTGAIEGANDLYVKIYPGAFSQVVEGMDGIFQMPYGCFEQTSSATYPNILVLDYMRRNKQTKPEIEMKALNFINIGYQRLLSYEVKGGGFEWFGKTPAHNVLTAYGLMEFSDMAKVHDVDPKVIERTRNWLYSKQGGDGSWTPDQGGIAEGAINAFQGAKLRTTAYIAWALAESGQADNKLNQALDFILKNADSEKDNYTLGLCANALVAAKRPEAKGLINRLESAKTSEKELVFWGSDSQGVTFGRGGTLAIETTAIIAH</sequence>
<evidence type="ECO:0000256" key="1">
    <source>
        <dbReference type="ARBA" id="ARBA00022729"/>
    </source>
</evidence>
<dbReference type="CDD" id="cd02891">
    <property type="entry name" value="A2M_like"/>
    <property type="match status" value="1"/>
</dbReference>
<dbReference type="GO" id="GO:0005615">
    <property type="term" value="C:extracellular space"/>
    <property type="evidence" value="ECO:0007669"/>
    <property type="project" value="InterPro"/>
</dbReference>
<reference evidence="5" key="1">
    <citation type="submission" date="2018-05" db="EMBL/GenBank/DDBJ databases">
        <authorList>
            <person name="Lanie J.A."/>
            <person name="Ng W.-L."/>
            <person name="Kazmierczak K.M."/>
            <person name="Andrzejewski T.M."/>
            <person name="Davidsen T.M."/>
            <person name="Wayne K.J."/>
            <person name="Tettelin H."/>
            <person name="Glass J.I."/>
            <person name="Rusch D."/>
            <person name="Podicherti R."/>
            <person name="Tsui H.-C.T."/>
            <person name="Winkler M.E."/>
        </authorList>
    </citation>
    <scope>NUCLEOTIDE SEQUENCE</scope>
</reference>
<dbReference type="SMART" id="SM01360">
    <property type="entry name" value="A2M"/>
    <property type="match status" value="1"/>
</dbReference>
<dbReference type="InterPro" id="IPR013783">
    <property type="entry name" value="Ig-like_fold"/>
</dbReference>
<evidence type="ECO:0000256" key="3">
    <source>
        <dbReference type="SAM" id="MobiDB-lite"/>
    </source>
</evidence>
<keyword evidence="2" id="KW-0882">Thioester bond</keyword>
<evidence type="ECO:0000256" key="2">
    <source>
        <dbReference type="ARBA" id="ARBA00022966"/>
    </source>
</evidence>
<dbReference type="Gene3D" id="1.50.10.20">
    <property type="match status" value="1"/>
</dbReference>
<feature type="non-terminal residue" evidence="5">
    <location>
        <position position="473"/>
    </location>
</feature>
<name>A0A382HAE0_9ZZZZ</name>
<dbReference type="PANTHER" id="PTHR11412">
    <property type="entry name" value="MACROGLOBULIN / COMPLEMENT"/>
    <property type="match status" value="1"/>
</dbReference>
<dbReference type="SUPFAM" id="SSF48239">
    <property type="entry name" value="Terpenoid cyclases/Protein prenyltransferases"/>
    <property type="match status" value="1"/>
</dbReference>
<dbReference type="SMART" id="SM01419">
    <property type="entry name" value="Thiol-ester_cl"/>
    <property type="match status" value="1"/>
</dbReference>
<dbReference type="InterPro" id="IPR050473">
    <property type="entry name" value="A2M/Complement_sys"/>
</dbReference>
<dbReference type="GO" id="GO:0004866">
    <property type="term" value="F:endopeptidase inhibitor activity"/>
    <property type="evidence" value="ECO:0007669"/>
    <property type="project" value="InterPro"/>
</dbReference>
<feature type="domain" description="Alpha-2-macroglobulin" evidence="4">
    <location>
        <begin position="38"/>
        <end position="128"/>
    </location>
</feature>
<evidence type="ECO:0000313" key="5">
    <source>
        <dbReference type="EMBL" id="SVB84278.1"/>
    </source>
</evidence>